<name>A0ABR4DSY1_9PEZI</name>
<keyword evidence="3" id="KW-1185">Reference proteome</keyword>
<comment type="caution">
    <text evidence="2">The sequence shown here is derived from an EMBL/GenBank/DDBJ whole genome shotgun (WGS) entry which is preliminary data.</text>
</comment>
<feature type="region of interest" description="Disordered" evidence="1">
    <location>
        <begin position="36"/>
        <end position="71"/>
    </location>
</feature>
<protein>
    <recommendedName>
        <fullName evidence="4">Non-specific serine/threonine protein kinase</fullName>
    </recommendedName>
</protein>
<evidence type="ECO:0000313" key="2">
    <source>
        <dbReference type="EMBL" id="KAL2272309.1"/>
    </source>
</evidence>
<evidence type="ECO:0000256" key="1">
    <source>
        <dbReference type="SAM" id="MobiDB-lite"/>
    </source>
</evidence>
<evidence type="ECO:0008006" key="4">
    <source>
        <dbReference type="Google" id="ProtNLM"/>
    </source>
</evidence>
<dbReference type="Proteomes" id="UP001600888">
    <property type="component" value="Unassembled WGS sequence"/>
</dbReference>
<proteinExistence type="predicted"/>
<dbReference type="EMBL" id="JBAWTH010000252">
    <property type="protein sequence ID" value="KAL2272309.1"/>
    <property type="molecule type" value="Genomic_DNA"/>
</dbReference>
<feature type="compositionally biased region" description="Acidic residues" evidence="1">
    <location>
        <begin position="40"/>
        <end position="58"/>
    </location>
</feature>
<gene>
    <name evidence="2" type="ORF">FJTKL_06954</name>
</gene>
<sequence>MTLNVNDEMMRRFHVVPILGVVLHDETSQWMIQAPTGFSMDEDEDEDQIEKDDEEDGLPEASITEPGDAVQQSHTVAGFITPYMGRSLELSGAGHPIRGVDSNEDHLPSMPALGSLTTAADVPITMEQLLDLVKGVRKLSRCGITHGDICYWNIVLEEPEPKSMSTVPRLLLIDMGDTAPDYENDAVALAGVLLWCLEHSSGLREDTASRKKLIIASALLNEVDFDRAIGILSPASVSEDDYKAEASCSPDVQQTKRRRL</sequence>
<evidence type="ECO:0000313" key="3">
    <source>
        <dbReference type="Proteomes" id="UP001600888"/>
    </source>
</evidence>
<accession>A0ABR4DSY1</accession>
<organism evidence="2 3">
    <name type="scientific">Diaporthe vaccinii</name>
    <dbReference type="NCBI Taxonomy" id="105482"/>
    <lineage>
        <taxon>Eukaryota</taxon>
        <taxon>Fungi</taxon>
        <taxon>Dikarya</taxon>
        <taxon>Ascomycota</taxon>
        <taxon>Pezizomycotina</taxon>
        <taxon>Sordariomycetes</taxon>
        <taxon>Sordariomycetidae</taxon>
        <taxon>Diaporthales</taxon>
        <taxon>Diaporthaceae</taxon>
        <taxon>Diaporthe</taxon>
        <taxon>Diaporthe eres species complex</taxon>
    </lineage>
</organism>
<reference evidence="2 3" key="1">
    <citation type="submission" date="2024-03" db="EMBL/GenBank/DDBJ databases">
        <title>A high-quality draft genome sequence of Diaporthe vaccinii, a causative agent of upright dieback and viscid rot disease in cranberry plants.</title>
        <authorList>
            <person name="Sarrasin M."/>
            <person name="Lang B.F."/>
            <person name="Burger G."/>
        </authorList>
    </citation>
    <scope>NUCLEOTIDE SEQUENCE [LARGE SCALE GENOMIC DNA]</scope>
    <source>
        <strain evidence="2 3">IS7</strain>
    </source>
</reference>